<reference evidence="2 3" key="2">
    <citation type="journal article" date="2012" name="Stand. Genomic Sci.">
        <title>Complete genome sequence of the sulfate-reducing firmicute Desulfotomaculum ruminis type strain (DL(T)).</title>
        <authorList>
            <person name="Spring S."/>
            <person name="Visser M."/>
            <person name="Lu M."/>
            <person name="Copeland A."/>
            <person name="Lapidus A."/>
            <person name="Lucas S."/>
            <person name="Cheng J.F."/>
            <person name="Han C."/>
            <person name="Tapia R."/>
            <person name="Goodwin L.A."/>
            <person name="Pitluck S."/>
            <person name="Ivanova N."/>
            <person name="Land M."/>
            <person name="Hauser L."/>
            <person name="Larimer F."/>
            <person name="Rohde M."/>
            <person name="Goker M."/>
            <person name="Detter J.C."/>
            <person name="Kyrpides N.C."/>
            <person name="Woyke T."/>
            <person name="Schaap P.J."/>
            <person name="Plugge C.M."/>
            <person name="Muyzer G."/>
            <person name="Kuever J."/>
            <person name="Pereira I.A."/>
            <person name="Parshina S.N."/>
            <person name="Bernier-Latmani R."/>
            <person name="Stams A.J."/>
            <person name="Klenk H.P."/>
        </authorList>
    </citation>
    <scope>NUCLEOTIDE SEQUENCE [LARGE SCALE GENOMIC DNA]</scope>
    <source>
        <strain evidence="3">ATCC 23193 / DSM 2154 / NCIB 8452 / DL</strain>
    </source>
</reference>
<gene>
    <name evidence="2" type="ordered locus">Desru_0647</name>
</gene>
<feature type="compositionally biased region" description="Basic and acidic residues" evidence="1">
    <location>
        <begin position="64"/>
        <end position="74"/>
    </location>
</feature>
<evidence type="ECO:0000256" key="1">
    <source>
        <dbReference type="SAM" id="MobiDB-lite"/>
    </source>
</evidence>
<feature type="region of interest" description="Disordered" evidence="1">
    <location>
        <begin position="53"/>
        <end position="74"/>
    </location>
</feature>
<evidence type="ECO:0000313" key="3">
    <source>
        <dbReference type="Proteomes" id="UP000009234"/>
    </source>
</evidence>
<dbReference type="HOGENOM" id="CLU_2681753_0_0_9"/>
<protein>
    <submittedName>
        <fullName evidence="2">Uncharacterized protein</fullName>
    </submittedName>
</protein>
<dbReference type="OrthoDB" id="1787512at2"/>
<dbReference type="AlphaFoldDB" id="F6DTB5"/>
<reference evidence="3" key="1">
    <citation type="submission" date="2011-05" db="EMBL/GenBank/DDBJ databases">
        <title>Complete sequence of Desulfotomaculum ruminis DSM 2154.</title>
        <authorList>
            <person name="Lucas S."/>
            <person name="Copeland A."/>
            <person name="Lapidus A."/>
            <person name="Cheng J.-F."/>
            <person name="Goodwin L."/>
            <person name="Pitluck S."/>
            <person name="Lu M."/>
            <person name="Detter J.C."/>
            <person name="Han C."/>
            <person name="Tapia R."/>
            <person name="Land M."/>
            <person name="Hauser L."/>
            <person name="Kyrpides N."/>
            <person name="Ivanova N."/>
            <person name="Mikhailova N."/>
            <person name="Pagani I."/>
            <person name="Stams A.J.M."/>
            <person name="Plugge C.M."/>
            <person name="Muyzer G."/>
            <person name="Kuever J."/>
            <person name="Parshina S.N."/>
            <person name="Ivanova A.E."/>
            <person name="Nazina T.N."/>
            <person name="Brambilla E."/>
            <person name="Spring S."/>
            <person name="Klenk H.-P."/>
            <person name="Woyke T."/>
        </authorList>
    </citation>
    <scope>NUCLEOTIDE SEQUENCE [LARGE SCALE GENOMIC DNA]</scope>
    <source>
        <strain evidence="3">ATCC 23193 / DSM 2154 / NCIB 8452 / DL</strain>
    </source>
</reference>
<dbReference type="KEGG" id="dru:Desru_0647"/>
<accession>F6DTB5</accession>
<dbReference type="STRING" id="696281.Desru_0647"/>
<organism evidence="2 3">
    <name type="scientific">Desulforamulus ruminis (strain ATCC 23193 / DSM 2154 / NCIMB 8452 / DL)</name>
    <name type="common">Desulfotomaculum ruminis</name>
    <dbReference type="NCBI Taxonomy" id="696281"/>
    <lineage>
        <taxon>Bacteria</taxon>
        <taxon>Bacillati</taxon>
        <taxon>Bacillota</taxon>
        <taxon>Clostridia</taxon>
        <taxon>Eubacteriales</taxon>
        <taxon>Peptococcaceae</taxon>
        <taxon>Desulforamulus</taxon>
    </lineage>
</organism>
<dbReference type="Proteomes" id="UP000009234">
    <property type="component" value="Chromosome"/>
</dbReference>
<sequence>MASVSLCNLCAMAVPQLCPWIAQGDRSGLDYRRKDSTQFEIIMVTGCPRFRQGTLPSLGGGEAGTDKTFTERVG</sequence>
<keyword evidence="3" id="KW-1185">Reference proteome</keyword>
<name>F6DTB5_DESRL</name>
<dbReference type="RefSeq" id="WP_013840706.1">
    <property type="nucleotide sequence ID" value="NC_015589.1"/>
</dbReference>
<evidence type="ECO:0000313" key="2">
    <source>
        <dbReference type="EMBL" id="AEG58932.1"/>
    </source>
</evidence>
<proteinExistence type="predicted"/>
<dbReference type="EMBL" id="CP002780">
    <property type="protein sequence ID" value="AEG58932.1"/>
    <property type="molecule type" value="Genomic_DNA"/>
</dbReference>